<dbReference type="AlphaFoldDB" id="A0A1H6DRQ0"/>
<protein>
    <submittedName>
        <fullName evidence="3">N-methylhydantoinase B</fullName>
    </submittedName>
</protein>
<name>A0A1H6DRQ0_9PSEU</name>
<dbReference type="GO" id="GO:0017168">
    <property type="term" value="F:5-oxoprolinase (ATP-hydrolyzing) activity"/>
    <property type="evidence" value="ECO:0007669"/>
    <property type="project" value="TreeGrafter"/>
</dbReference>
<evidence type="ECO:0000313" key="6">
    <source>
        <dbReference type="Proteomes" id="UP000236729"/>
    </source>
</evidence>
<accession>A0A1H6DRQ0</accession>
<sequence length="520" mass="54584">MTELSAVELEVFRHALAGVADEMGVALRRAAYSPNIKERADCSAAVFDADGEMVAQAEHIPVHLGAMPAGVRAVLDTFGQLEPGAQVCVNDPYLGGTHLPDLTIVAAVGYGDRLLGYVANRAHHADVGGAAPGSMPASATEIAAEGVRIPPVRIADAEGEREDVVRLIAANSRTPGERRGDLRAQFAANHVGALRMRELAHRAGSARLRAAMSAVCDYSDRRVRAAIREIPDGCYRCEDELEIGDGVPIRAAVTVAGDEVSIDFTGSAAQIPVNCNAVFAVTLSASMFVLRMLTDPDAPPNAGCYRALRVTAPEGTVVNPVFPAPTAAGNVETSQRIVDVLLGAFAQAIPDRVPAASQGTMNNLLIGGSDPAFSYYETLGGGEGGTPDRPGMSGVHTGMTNTRNTPAEAVELGYPLRVWRYELRPSSGGDGHHPGGEGLVRELEALADCTLTIQSERRANAPRGARGGRPGAVGRNVLVRADGTEHELSSKGTWPLRRGDRIRIETPGGGGWGKPAEELP</sequence>
<evidence type="ECO:0000313" key="5">
    <source>
        <dbReference type="Proteomes" id="UP000199690"/>
    </source>
</evidence>
<dbReference type="PANTHER" id="PTHR11365:SF23">
    <property type="entry name" value="HYPOTHETICAL 5-OXOPROLINASE (EUROFUNG)-RELATED"/>
    <property type="match status" value="1"/>
</dbReference>
<dbReference type="InterPro" id="IPR003692">
    <property type="entry name" value="Hydantoinase_B"/>
</dbReference>
<dbReference type="Proteomes" id="UP000236729">
    <property type="component" value="Unassembled WGS sequence"/>
</dbReference>
<organism evidence="3 6">
    <name type="scientific">Saccharopolyspora kobensis</name>
    <dbReference type="NCBI Taxonomy" id="146035"/>
    <lineage>
        <taxon>Bacteria</taxon>
        <taxon>Bacillati</taxon>
        <taxon>Actinomycetota</taxon>
        <taxon>Actinomycetes</taxon>
        <taxon>Pseudonocardiales</taxon>
        <taxon>Pseudonocardiaceae</taxon>
        <taxon>Saccharopolyspora</taxon>
    </lineage>
</organism>
<reference evidence="5 6" key="2">
    <citation type="submission" date="2016-10" db="EMBL/GenBank/DDBJ databases">
        <authorList>
            <person name="Varghese N."/>
            <person name="Submissions S."/>
        </authorList>
    </citation>
    <scope>NUCLEOTIDE SEQUENCE [LARGE SCALE GENOMIC DNA]</scope>
    <source>
        <strain evidence="6">ATCC 20501</strain>
        <strain evidence="4 5">CGMCC 4.3529</strain>
    </source>
</reference>
<dbReference type="PANTHER" id="PTHR11365">
    <property type="entry name" value="5-OXOPROLINASE RELATED"/>
    <property type="match status" value="1"/>
</dbReference>
<accession>A0A1I1XA54</accession>
<dbReference type="EMBL" id="FOME01000008">
    <property type="protein sequence ID" value="SFE04274.1"/>
    <property type="molecule type" value="Genomic_DNA"/>
</dbReference>
<keyword evidence="5" id="KW-1185">Reference proteome</keyword>
<evidence type="ECO:0000313" key="3">
    <source>
        <dbReference type="EMBL" id="SEG87908.1"/>
    </source>
</evidence>
<gene>
    <name evidence="3" type="ORF">SAMN02982929_04871</name>
    <name evidence="4" type="ORF">SAMN05216506_108157</name>
</gene>
<dbReference type="GO" id="GO:0005829">
    <property type="term" value="C:cytosol"/>
    <property type="evidence" value="ECO:0007669"/>
    <property type="project" value="TreeGrafter"/>
</dbReference>
<reference evidence="3" key="1">
    <citation type="submission" date="2016-10" db="EMBL/GenBank/DDBJ databases">
        <authorList>
            <person name="de Groot N.N."/>
        </authorList>
    </citation>
    <scope>NUCLEOTIDE SEQUENCE [LARGE SCALE GENOMIC DNA]</scope>
    <source>
        <strain evidence="3">ATCC 20501</strain>
    </source>
</reference>
<evidence type="ECO:0000313" key="4">
    <source>
        <dbReference type="EMBL" id="SFE04274.1"/>
    </source>
</evidence>
<dbReference type="SMR" id="A0A1H6DRQ0"/>
<proteinExistence type="predicted"/>
<evidence type="ECO:0000259" key="2">
    <source>
        <dbReference type="Pfam" id="PF02538"/>
    </source>
</evidence>
<feature type="region of interest" description="Disordered" evidence="1">
    <location>
        <begin position="484"/>
        <end position="520"/>
    </location>
</feature>
<dbReference type="Pfam" id="PF02538">
    <property type="entry name" value="Hydantoinase_B"/>
    <property type="match status" value="1"/>
</dbReference>
<evidence type="ECO:0000256" key="1">
    <source>
        <dbReference type="SAM" id="MobiDB-lite"/>
    </source>
</evidence>
<dbReference type="InterPro" id="IPR045079">
    <property type="entry name" value="Oxoprolinase-like"/>
</dbReference>
<dbReference type="RefSeq" id="WP_093354910.1">
    <property type="nucleotide sequence ID" value="NZ_FNVB01000007.1"/>
</dbReference>
<dbReference type="GO" id="GO:0006749">
    <property type="term" value="P:glutathione metabolic process"/>
    <property type="evidence" value="ECO:0007669"/>
    <property type="project" value="TreeGrafter"/>
</dbReference>
<dbReference type="Proteomes" id="UP000199690">
    <property type="component" value="Unassembled WGS sequence"/>
</dbReference>
<feature type="domain" description="Hydantoinase B/oxoprolinase" evidence="2">
    <location>
        <begin position="6"/>
        <end position="515"/>
    </location>
</feature>
<dbReference type="EMBL" id="FNVB01000007">
    <property type="protein sequence ID" value="SEG87908.1"/>
    <property type="molecule type" value="Genomic_DNA"/>
</dbReference>